<dbReference type="STRING" id="661478.OP10G_1950"/>
<name>A0A068NP28_FIMGI</name>
<reference evidence="1 2" key="1">
    <citation type="journal article" date="2014" name="PLoS ONE">
        <title>The first complete genome sequence of the class fimbriimonadia in the phylum armatimonadetes.</title>
        <authorList>
            <person name="Hu Z.Y."/>
            <person name="Wang Y.Z."/>
            <person name="Im W.T."/>
            <person name="Wang S.Y."/>
            <person name="Zhao G.P."/>
            <person name="Zheng H.J."/>
            <person name="Quan Z.X."/>
        </authorList>
    </citation>
    <scope>NUCLEOTIDE SEQUENCE [LARGE SCALE GENOMIC DNA]</scope>
    <source>
        <strain evidence="1">Gsoil 348</strain>
    </source>
</reference>
<evidence type="ECO:0000313" key="2">
    <source>
        <dbReference type="Proteomes" id="UP000027982"/>
    </source>
</evidence>
<dbReference type="Proteomes" id="UP000027982">
    <property type="component" value="Chromosome"/>
</dbReference>
<keyword evidence="2" id="KW-1185">Reference proteome</keyword>
<sequence>MQNRTQNRPRPAEAARLALRRLVRRNNHESIRPGRSTVALPEDRTRRDSLHGYVVCFELGEATIVAEGGLFAFQVPMRELQIGQRVRFIREGGEFELV</sequence>
<proteinExistence type="predicted"/>
<organism evidence="1 2">
    <name type="scientific">Fimbriimonas ginsengisoli Gsoil 348</name>
    <dbReference type="NCBI Taxonomy" id="661478"/>
    <lineage>
        <taxon>Bacteria</taxon>
        <taxon>Bacillati</taxon>
        <taxon>Armatimonadota</taxon>
        <taxon>Fimbriimonadia</taxon>
        <taxon>Fimbriimonadales</taxon>
        <taxon>Fimbriimonadaceae</taxon>
        <taxon>Fimbriimonas</taxon>
    </lineage>
</organism>
<dbReference type="EMBL" id="CP007139">
    <property type="protein sequence ID" value="AIE85318.1"/>
    <property type="molecule type" value="Genomic_DNA"/>
</dbReference>
<protein>
    <submittedName>
        <fullName evidence="1">Uncharacterized protein</fullName>
    </submittedName>
</protein>
<dbReference type="AlphaFoldDB" id="A0A068NP28"/>
<dbReference type="KEGG" id="fgi:OP10G_1950"/>
<evidence type="ECO:0000313" key="1">
    <source>
        <dbReference type="EMBL" id="AIE85318.1"/>
    </source>
</evidence>
<dbReference type="RefSeq" id="WP_025226105.1">
    <property type="nucleotide sequence ID" value="NZ_CP007139.1"/>
</dbReference>
<dbReference type="HOGENOM" id="CLU_2329582_0_0_0"/>
<accession>A0A068NP28</accession>
<gene>
    <name evidence="1" type="ORF">OP10G_1950</name>
</gene>